<evidence type="ECO:0000256" key="2">
    <source>
        <dbReference type="SAM" id="SignalP"/>
    </source>
</evidence>
<gene>
    <name evidence="3" type="ORF">BDW42DRAFT_131347</name>
</gene>
<name>A0A2J5I6X4_9EURO</name>
<dbReference type="OrthoDB" id="4505621at2759"/>
<feature type="signal peptide" evidence="2">
    <location>
        <begin position="1"/>
        <end position="20"/>
    </location>
</feature>
<evidence type="ECO:0000256" key="1">
    <source>
        <dbReference type="SAM" id="MobiDB-lite"/>
    </source>
</evidence>
<feature type="chain" id="PRO_5014465929" description="Extracellular membrane protein CFEM domain-containing protein" evidence="2">
    <location>
        <begin position="21"/>
        <end position="288"/>
    </location>
</feature>
<proteinExistence type="predicted"/>
<evidence type="ECO:0008006" key="5">
    <source>
        <dbReference type="Google" id="ProtNLM"/>
    </source>
</evidence>
<feature type="region of interest" description="Disordered" evidence="1">
    <location>
        <begin position="120"/>
        <end position="154"/>
    </location>
</feature>
<evidence type="ECO:0000313" key="3">
    <source>
        <dbReference type="EMBL" id="PLN85732.1"/>
    </source>
</evidence>
<evidence type="ECO:0000313" key="4">
    <source>
        <dbReference type="Proteomes" id="UP000235023"/>
    </source>
</evidence>
<feature type="compositionally biased region" description="Low complexity" evidence="1">
    <location>
        <begin position="122"/>
        <end position="153"/>
    </location>
</feature>
<keyword evidence="4" id="KW-1185">Reference proteome</keyword>
<dbReference type="AlphaFoldDB" id="A0A2J5I6X4"/>
<sequence length="288" mass="29314">MRATTSIAILTAGLAHLAASQSFEQYDRCADAVFNDPNLGSCASNPGTSELACFCASDVTGRDLTDATIALCARNHFPVESLKALICNPNTQISTADRKHSSSPMVRLASDAHHARSLPEYATATDTDTNADTDTKNNTDTNTDTNINADTGTPQENAHSVIYQVVTEISTSCNCQTASSPAAATAAAAAVETSHVPSGVSPQHGSAAKNSSDILVHATPSTSATGASESEKVVATSSAILPSGTDSSDGEGEQEHGILFQGAAARDVRLSVGGVVGGLIIGVLGVVV</sequence>
<organism evidence="3 4">
    <name type="scientific">Aspergillus taichungensis</name>
    <dbReference type="NCBI Taxonomy" id="482145"/>
    <lineage>
        <taxon>Eukaryota</taxon>
        <taxon>Fungi</taxon>
        <taxon>Dikarya</taxon>
        <taxon>Ascomycota</taxon>
        <taxon>Pezizomycotina</taxon>
        <taxon>Eurotiomycetes</taxon>
        <taxon>Eurotiomycetidae</taxon>
        <taxon>Eurotiales</taxon>
        <taxon>Aspergillaceae</taxon>
        <taxon>Aspergillus</taxon>
        <taxon>Aspergillus subgen. Circumdati</taxon>
    </lineage>
</organism>
<accession>A0A2J5I6X4</accession>
<dbReference type="EMBL" id="KZ559502">
    <property type="protein sequence ID" value="PLN85732.1"/>
    <property type="molecule type" value="Genomic_DNA"/>
</dbReference>
<keyword evidence="2" id="KW-0732">Signal</keyword>
<dbReference type="Proteomes" id="UP000235023">
    <property type="component" value="Unassembled WGS sequence"/>
</dbReference>
<reference evidence="4" key="1">
    <citation type="submission" date="2017-12" db="EMBL/GenBank/DDBJ databases">
        <authorList>
            <consortium name="DOE Joint Genome Institute"/>
            <person name="Mondo S.J."/>
            <person name="Kjaerbolling I."/>
            <person name="Vesth T.C."/>
            <person name="Frisvad J.C."/>
            <person name="Nybo J.L."/>
            <person name="Theobald S."/>
            <person name="Kuo A."/>
            <person name="Bowyer P."/>
            <person name="Matsuda Y."/>
            <person name="Lyhne E.K."/>
            <person name="Kogle M.E."/>
            <person name="Clum A."/>
            <person name="Lipzen A."/>
            <person name="Salamov A."/>
            <person name="Ngan C.Y."/>
            <person name="Daum C."/>
            <person name="Chiniquy J."/>
            <person name="Barry K."/>
            <person name="LaButti K."/>
            <person name="Haridas S."/>
            <person name="Simmons B.A."/>
            <person name="Magnuson J.K."/>
            <person name="Mortensen U.H."/>
            <person name="Larsen T.O."/>
            <person name="Grigoriev I.V."/>
            <person name="Baker S.E."/>
            <person name="Andersen M.R."/>
            <person name="Nordberg H.P."/>
            <person name="Cantor M.N."/>
            <person name="Hua S.X."/>
        </authorList>
    </citation>
    <scope>NUCLEOTIDE SEQUENCE [LARGE SCALE GENOMIC DNA]</scope>
    <source>
        <strain evidence="4">IBT 19404</strain>
    </source>
</reference>
<protein>
    <recommendedName>
        <fullName evidence="5">Extracellular membrane protein CFEM domain-containing protein</fullName>
    </recommendedName>
</protein>